<gene>
    <name evidence="2" type="ORF">BDA99DRAFT_496401</name>
</gene>
<evidence type="ECO:0000313" key="2">
    <source>
        <dbReference type="EMBL" id="KAI9275763.1"/>
    </source>
</evidence>
<protein>
    <submittedName>
        <fullName evidence="2">Uncharacterized protein</fullName>
    </submittedName>
</protein>
<feature type="compositionally biased region" description="Polar residues" evidence="1">
    <location>
        <begin position="1"/>
        <end position="10"/>
    </location>
</feature>
<reference evidence="2" key="2">
    <citation type="submission" date="2023-02" db="EMBL/GenBank/DDBJ databases">
        <authorList>
            <consortium name="DOE Joint Genome Institute"/>
            <person name="Mondo S.J."/>
            <person name="Chang Y."/>
            <person name="Wang Y."/>
            <person name="Ahrendt S."/>
            <person name="Andreopoulos W."/>
            <person name="Barry K."/>
            <person name="Beard J."/>
            <person name="Benny G.L."/>
            <person name="Blankenship S."/>
            <person name="Bonito G."/>
            <person name="Cuomo C."/>
            <person name="Desiro A."/>
            <person name="Gervers K.A."/>
            <person name="Hundley H."/>
            <person name="Kuo A."/>
            <person name="LaButti K."/>
            <person name="Lang B.F."/>
            <person name="Lipzen A."/>
            <person name="O'Donnell K."/>
            <person name="Pangilinan J."/>
            <person name="Reynolds N."/>
            <person name="Sandor L."/>
            <person name="Smith M.W."/>
            <person name="Tsang A."/>
            <person name="Grigoriev I.V."/>
            <person name="Stajich J.E."/>
            <person name="Spatafora J.W."/>
        </authorList>
    </citation>
    <scope>NUCLEOTIDE SEQUENCE</scope>
    <source>
        <strain evidence="2">RSA 2281</strain>
    </source>
</reference>
<organism evidence="2 3">
    <name type="scientific">Phascolomyces articulosus</name>
    <dbReference type="NCBI Taxonomy" id="60185"/>
    <lineage>
        <taxon>Eukaryota</taxon>
        <taxon>Fungi</taxon>
        <taxon>Fungi incertae sedis</taxon>
        <taxon>Mucoromycota</taxon>
        <taxon>Mucoromycotina</taxon>
        <taxon>Mucoromycetes</taxon>
        <taxon>Mucorales</taxon>
        <taxon>Lichtheimiaceae</taxon>
        <taxon>Phascolomyces</taxon>
    </lineage>
</organism>
<comment type="caution">
    <text evidence="2">The sequence shown here is derived from an EMBL/GenBank/DDBJ whole genome shotgun (WGS) entry which is preliminary data.</text>
</comment>
<dbReference type="EMBL" id="JAIXMP010000003">
    <property type="protein sequence ID" value="KAI9275763.1"/>
    <property type="molecule type" value="Genomic_DNA"/>
</dbReference>
<evidence type="ECO:0000313" key="3">
    <source>
        <dbReference type="Proteomes" id="UP001209540"/>
    </source>
</evidence>
<dbReference type="Proteomes" id="UP001209540">
    <property type="component" value="Unassembled WGS sequence"/>
</dbReference>
<reference evidence="2" key="1">
    <citation type="journal article" date="2022" name="IScience">
        <title>Evolution of zygomycete secretomes and the origins of terrestrial fungal ecologies.</title>
        <authorList>
            <person name="Chang Y."/>
            <person name="Wang Y."/>
            <person name="Mondo S."/>
            <person name="Ahrendt S."/>
            <person name="Andreopoulos W."/>
            <person name="Barry K."/>
            <person name="Beard J."/>
            <person name="Benny G.L."/>
            <person name="Blankenship S."/>
            <person name="Bonito G."/>
            <person name="Cuomo C."/>
            <person name="Desiro A."/>
            <person name="Gervers K.A."/>
            <person name="Hundley H."/>
            <person name="Kuo A."/>
            <person name="LaButti K."/>
            <person name="Lang B.F."/>
            <person name="Lipzen A."/>
            <person name="O'Donnell K."/>
            <person name="Pangilinan J."/>
            <person name="Reynolds N."/>
            <person name="Sandor L."/>
            <person name="Smith M.E."/>
            <person name="Tsang A."/>
            <person name="Grigoriev I.V."/>
            <person name="Stajich J.E."/>
            <person name="Spatafora J.W."/>
        </authorList>
    </citation>
    <scope>NUCLEOTIDE SEQUENCE</scope>
    <source>
        <strain evidence="2">RSA 2281</strain>
    </source>
</reference>
<proteinExistence type="predicted"/>
<name>A0AAD5KM28_9FUNG</name>
<accession>A0AAD5KM28</accession>
<evidence type="ECO:0000256" key="1">
    <source>
        <dbReference type="SAM" id="MobiDB-lite"/>
    </source>
</evidence>
<keyword evidence="3" id="KW-1185">Reference proteome</keyword>
<feature type="region of interest" description="Disordered" evidence="1">
    <location>
        <begin position="1"/>
        <end position="26"/>
    </location>
</feature>
<sequence>MLNTLLAQEQTSTTSSNSNGVMHHPSTSTIKTIASSSSTTTPPLELVITSVINLIERKSKDRERQTSSLRNIDSSIRKEGMWMTLDMIRELDLLVQTMKMTLYDPNYAYENPLPGLHQLHMETSSMTESLEELKEIMYVNKRQVQELNSRLRSIAKTVHEVRKDIRRINKKFNKDEDGLYSSSSNMEDRVVLLEKGQVDARVKEIMCGLDDLDKKSSLQLKEMQMFWEQLC</sequence>
<dbReference type="AlphaFoldDB" id="A0AAD5KM28"/>